<dbReference type="OrthoDB" id="7390264at2"/>
<comment type="caution">
    <text evidence="4">The sequence shown here is derived from an EMBL/GenBank/DDBJ whole genome shotgun (WGS) entry which is preliminary data.</text>
</comment>
<reference evidence="4 5" key="1">
    <citation type="submission" date="2018-05" db="EMBL/GenBank/DDBJ databases">
        <authorList>
            <person name="Lanie J.A."/>
            <person name="Ng W.-L."/>
            <person name="Kazmierczak K.M."/>
            <person name="Andrzejewski T.M."/>
            <person name="Davidsen T.M."/>
            <person name="Wayne K.J."/>
            <person name="Tettelin H."/>
            <person name="Glass J.I."/>
            <person name="Rusch D."/>
            <person name="Podicherti R."/>
            <person name="Tsui H.-C.T."/>
            <person name="Winkler M.E."/>
        </authorList>
    </citation>
    <scope>NUCLEOTIDE SEQUENCE [LARGE SCALE GENOMIC DNA]</scope>
    <source>
        <strain evidence="4 5">BUT-10</strain>
    </source>
</reference>
<evidence type="ECO:0000313" key="5">
    <source>
        <dbReference type="Proteomes" id="UP000249524"/>
    </source>
</evidence>
<keyword evidence="5" id="KW-1185">Reference proteome</keyword>
<keyword evidence="2 3" id="KW-0732">Signal</keyword>
<name>A0A328BHF2_9CAUL</name>
<dbReference type="InterPro" id="IPR038161">
    <property type="entry name" value="VirB9/CagX/TrbG_C_sf"/>
</dbReference>
<dbReference type="InterPro" id="IPR010258">
    <property type="entry name" value="Conjugal_tfr_TrbG/VirB9/CagX"/>
</dbReference>
<accession>A0A328BHF2</accession>
<comment type="similarity">
    <text evidence="1">Belongs to the TrbG/VirB9 family.</text>
</comment>
<proteinExistence type="inferred from homology"/>
<evidence type="ECO:0000256" key="3">
    <source>
        <dbReference type="SAM" id="SignalP"/>
    </source>
</evidence>
<gene>
    <name evidence="4" type="ORF">DJ019_09960</name>
</gene>
<evidence type="ECO:0000256" key="1">
    <source>
        <dbReference type="ARBA" id="ARBA00006135"/>
    </source>
</evidence>
<sequence>MNRPSAIAFAIALAATPALAVTPRPGSGDPRIHVVDYDPAEVVELRTALGLQLSLEFDPTEKIENVAIGDSLGWQVTPNRRANLLFLKPMSPRPPTNMTVITNMRRYSFQLSVLRQASRSTPYAVRFLYAEPAVAYVAPPPPPPPPLEKNAAYSYEGSTKTLPLKVFDDGQDTYFTFRVEEDLPAIYAVDPDGGEAVVNIRQRDGYFVVDRIARGFVLRRGSEVTRIHNDGFRVEEASALVRRKKDPWWRR</sequence>
<dbReference type="InterPro" id="IPR033645">
    <property type="entry name" value="VirB9/CagX/TrbG_C"/>
</dbReference>
<dbReference type="AlphaFoldDB" id="A0A328BHF2"/>
<dbReference type="Gene3D" id="2.60.40.2500">
    <property type="match status" value="1"/>
</dbReference>
<evidence type="ECO:0000313" key="4">
    <source>
        <dbReference type="EMBL" id="RAK66553.1"/>
    </source>
</evidence>
<evidence type="ECO:0000256" key="2">
    <source>
        <dbReference type="ARBA" id="ARBA00022729"/>
    </source>
</evidence>
<dbReference type="CDD" id="cd06911">
    <property type="entry name" value="VirB9_CagX_TrbG"/>
    <property type="match status" value="1"/>
</dbReference>
<dbReference type="RefSeq" id="WP_111275861.1">
    <property type="nucleotide sequence ID" value="NZ_QFYS01000003.1"/>
</dbReference>
<dbReference type="Pfam" id="PF03524">
    <property type="entry name" value="CagX"/>
    <property type="match status" value="1"/>
</dbReference>
<dbReference type="EMBL" id="QFYS01000003">
    <property type="protein sequence ID" value="RAK66553.1"/>
    <property type="molecule type" value="Genomic_DNA"/>
</dbReference>
<feature type="signal peptide" evidence="3">
    <location>
        <begin position="1"/>
        <end position="20"/>
    </location>
</feature>
<protein>
    <submittedName>
        <fullName evidence="4">P-type conjugative transfer protein VirB9</fullName>
    </submittedName>
</protein>
<feature type="chain" id="PRO_5016335411" evidence="3">
    <location>
        <begin position="21"/>
        <end position="251"/>
    </location>
</feature>
<organism evidence="4 5">
    <name type="scientific">Phenylobacterium kunshanense</name>
    <dbReference type="NCBI Taxonomy" id="1445034"/>
    <lineage>
        <taxon>Bacteria</taxon>
        <taxon>Pseudomonadati</taxon>
        <taxon>Pseudomonadota</taxon>
        <taxon>Alphaproteobacteria</taxon>
        <taxon>Caulobacterales</taxon>
        <taxon>Caulobacteraceae</taxon>
        <taxon>Phenylobacterium</taxon>
    </lineage>
</organism>
<dbReference type="Proteomes" id="UP000249524">
    <property type="component" value="Unassembled WGS sequence"/>
</dbReference>